<evidence type="ECO:0000256" key="4">
    <source>
        <dbReference type="ARBA" id="ARBA00023163"/>
    </source>
</evidence>
<dbReference type="Proteomes" id="UP001500573">
    <property type="component" value="Unassembled WGS sequence"/>
</dbReference>
<dbReference type="PROSITE" id="PS51071">
    <property type="entry name" value="HTH_RPIR"/>
    <property type="match status" value="1"/>
</dbReference>
<dbReference type="SUPFAM" id="SSF46689">
    <property type="entry name" value="Homeodomain-like"/>
    <property type="match status" value="1"/>
</dbReference>
<evidence type="ECO:0000313" key="7">
    <source>
        <dbReference type="EMBL" id="GAA0779634.1"/>
    </source>
</evidence>
<dbReference type="GO" id="GO:0003677">
    <property type="term" value="F:DNA binding"/>
    <property type="evidence" value="ECO:0007669"/>
    <property type="project" value="UniProtKB-KW"/>
</dbReference>
<keyword evidence="2" id="KW-0238">DNA-binding</keyword>
<keyword evidence="1" id="KW-0805">Transcription regulation</keyword>
<evidence type="ECO:0000313" key="9">
    <source>
        <dbReference type="Proteomes" id="UP001500573"/>
    </source>
</evidence>
<dbReference type="InterPro" id="IPR036388">
    <property type="entry name" value="WH-like_DNA-bd_sf"/>
</dbReference>
<dbReference type="GO" id="GO:0003700">
    <property type="term" value="F:DNA-binding transcription factor activity"/>
    <property type="evidence" value="ECO:0007669"/>
    <property type="project" value="InterPro"/>
</dbReference>
<evidence type="ECO:0000256" key="1">
    <source>
        <dbReference type="ARBA" id="ARBA00023015"/>
    </source>
</evidence>
<dbReference type="EMBL" id="CP158255">
    <property type="protein sequence ID" value="XDJ49019.1"/>
    <property type="molecule type" value="Genomic_DNA"/>
</dbReference>
<reference evidence="7" key="3">
    <citation type="submission" date="2023-12" db="EMBL/GenBank/DDBJ databases">
        <authorList>
            <person name="Sun Q."/>
            <person name="Inoue M."/>
        </authorList>
    </citation>
    <scope>NUCLEOTIDE SEQUENCE</scope>
    <source>
        <strain evidence="7">JCM 15515</strain>
    </source>
</reference>
<dbReference type="RefSeq" id="WP_368646451.1">
    <property type="nucleotide sequence ID" value="NZ_CP158255.1"/>
</dbReference>
<dbReference type="CDD" id="cd05013">
    <property type="entry name" value="SIS_RpiR"/>
    <property type="match status" value="1"/>
</dbReference>
<dbReference type="EMBL" id="BAAAEX010000010">
    <property type="protein sequence ID" value="GAA0779634.1"/>
    <property type="molecule type" value="Genomic_DNA"/>
</dbReference>
<keyword evidence="4" id="KW-0804">Transcription</keyword>
<dbReference type="InterPro" id="IPR035472">
    <property type="entry name" value="RpiR-like_SIS"/>
</dbReference>
<dbReference type="InterPro" id="IPR047640">
    <property type="entry name" value="RpiR-like"/>
</dbReference>
<dbReference type="Pfam" id="PF01418">
    <property type="entry name" value="HTH_6"/>
    <property type="match status" value="1"/>
</dbReference>
<dbReference type="Gene3D" id="1.10.10.10">
    <property type="entry name" value="Winged helix-like DNA-binding domain superfamily/Winged helix DNA-binding domain"/>
    <property type="match status" value="1"/>
</dbReference>
<dbReference type="GO" id="GO:0097367">
    <property type="term" value="F:carbohydrate derivative binding"/>
    <property type="evidence" value="ECO:0007669"/>
    <property type="project" value="InterPro"/>
</dbReference>
<name>A0AB39D4P2_9BURK</name>
<protein>
    <submittedName>
        <fullName evidence="8">MurR/RpiR family transcriptional regulator</fullName>
    </submittedName>
</protein>
<dbReference type="GO" id="GO:0006096">
    <property type="term" value="P:glycolytic process"/>
    <property type="evidence" value="ECO:0007669"/>
    <property type="project" value="UniProtKB-KW"/>
</dbReference>
<organism evidence="8">
    <name type="scientific">Castellaniella ginsengisoli</name>
    <dbReference type="NCBI Taxonomy" id="546114"/>
    <lineage>
        <taxon>Bacteria</taxon>
        <taxon>Pseudomonadati</taxon>
        <taxon>Pseudomonadota</taxon>
        <taxon>Betaproteobacteria</taxon>
        <taxon>Burkholderiales</taxon>
        <taxon>Alcaligenaceae</taxon>
        <taxon>Castellaniella</taxon>
    </lineage>
</organism>
<evidence type="ECO:0000313" key="8">
    <source>
        <dbReference type="EMBL" id="XDJ49019.1"/>
    </source>
</evidence>
<reference evidence="9" key="2">
    <citation type="journal article" date="2019" name="Int. J. Syst. Evol. Microbiol.">
        <title>The Global Catalogue of Microorganisms (GCM) 10K type strain sequencing project: providing services to taxonomists for standard genome sequencing and annotation.</title>
        <authorList>
            <consortium name="The Broad Institute Genomics Platform"/>
            <consortium name="The Broad Institute Genome Sequencing Center for Infectious Disease"/>
            <person name="Wu L."/>
            <person name="Ma J."/>
        </authorList>
    </citation>
    <scope>NUCLEOTIDE SEQUENCE [LARGE SCALE GENOMIC DNA]</scope>
    <source>
        <strain evidence="9">JCM 15515</strain>
    </source>
</reference>
<evidence type="ECO:0000256" key="2">
    <source>
        <dbReference type="ARBA" id="ARBA00023125"/>
    </source>
</evidence>
<dbReference type="AlphaFoldDB" id="A0AB39D4P2"/>
<keyword evidence="3" id="KW-0324">Glycolysis</keyword>
<evidence type="ECO:0000256" key="3">
    <source>
        <dbReference type="ARBA" id="ARBA00023152"/>
    </source>
</evidence>
<reference evidence="8" key="4">
    <citation type="submission" date="2024-05" db="EMBL/GenBank/DDBJ databases">
        <authorList>
            <person name="Luo Y.-C."/>
            <person name="Nicholds J."/>
            <person name="Mortimer T."/>
            <person name="Maboni G."/>
        </authorList>
    </citation>
    <scope>NUCLEOTIDE SEQUENCE</scope>
    <source>
        <strain evidence="8">151108</strain>
    </source>
</reference>
<dbReference type="PROSITE" id="PS51464">
    <property type="entry name" value="SIS"/>
    <property type="match status" value="1"/>
</dbReference>
<gene>
    <name evidence="8" type="ORF">ABRZ09_07035</name>
    <name evidence="7" type="ORF">GCM10009108_18220</name>
</gene>
<feature type="domain" description="SIS" evidence="6">
    <location>
        <begin position="130"/>
        <end position="267"/>
    </location>
</feature>
<reference evidence="7" key="1">
    <citation type="journal article" date="2014" name="Int. J. Syst. Evol. Microbiol.">
        <title>Complete genome of a new Firmicutes species belonging to the dominant human colonic microbiota ('Ruminococcus bicirculans') reveals two chromosomes and a selective capacity to utilize plant glucans.</title>
        <authorList>
            <consortium name="NISC Comparative Sequencing Program"/>
            <person name="Wegmann U."/>
            <person name="Louis P."/>
            <person name="Goesmann A."/>
            <person name="Henrissat B."/>
            <person name="Duncan S.H."/>
            <person name="Flint H.J."/>
        </authorList>
    </citation>
    <scope>NUCLEOTIDE SEQUENCE</scope>
    <source>
        <strain evidence="7">JCM 15515</strain>
    </source>
</reference>
<dbReference type="PANTHER" id="PTHR30514:SF18">
    <property type="entry name" value="RPIR-FAMILY TRANSCRIPTIONAL REGULATOR"/>
    <property type="match status" value="1"/>
</dbReference>
<dbReference type="Pfam" id="PF01380">
    <property type="entry name" value="SIS"/>
    <property type="match status" value="1"/>
</dbReference>
<dbReference type="InterPro" id="IPR046348">
    <property type="entry name" value="SIS_dom_sf"/>
</dbReference>
<dbReference type="SUPFAM" id="SSF53697">
    <property type="entry name" value="SIS domain"/>
    <property type="match status" value="1"/>
</dbReference>
<keyword evidence="9" id="KW-1185">Reference proteome</keyword>
<dbReference type="InterPro" id="IPR009057">
    <property type="entry name" value="Homeodomain-like_sf"/>
</dbReference>
<proteinExistence type="predicted"/>
<accession>A0AB39D4P2</accession>
<dbReference type="Gene3D" id="3.40.50.10490">
    <property type="entry name" value="Glucose-6-phosphate isomerase like protein, domain 1"/>
    <property type="match status" value="1"/>
</dbReference>
<feature type="domain" description="HTH rpiR-type" evidence="5">
    <location>
        <begin position="8"/>
        <end position="84"/>
    </location>
</feature>
<sequence length="287" mass="31098">MSAPHSLDELTRLIQARYPDLSPQFQTGARYLIDHPTQVSTLSARKLAALAGVQPATLVRLAQHLGYAGWDALKAVFTQELHPPGTYAARARTLLHRPESAQASRQSALHRQILNLQALEAINPAALDQAVALLADAGRIVVAGFRSCYPAAFSLRYLCSLFRPDVHLLDNTGGTLNLDAHHLRPEDTAVLIGYAPYSREIVELADAIQPQGCRVLALCDSQLAPIALHADCVLTFSTEGHSFFPSTVAIQALAEMLAQLLLVRAGDHALSELNHTEARLHASGAYR</sequence>
<dbReference type="PANTHER" id="PTHR30514">
    <property type="entry name" value="GLUCOKINASE"/>
    <property type="match status" value="1"/>
</dbReference>
<dbReference type="InterPro" id="IPR001347">
    <property type="entry name" value="SIS_dom"/>
</dbReference>
<evidence type="ECO:0000259" key="5">
    <source>
        <dbReference type="PROSITE" id="PS51071"/>
    </source>
</evidence>
<evidence type="ECO:0000259" key="6">
    <source>
        <dbReference type="PROSITE" id="PS51464"/>
    </source>
</evidence>
<dbReference type="InterPro" id="IPR000281">
    <property type="entry name" value="HTH_RpiR"/>
</dbReference>